<evidence type="ECO:0000313" key="2">
    <source>
        <dbReference type="Proteomes" id="UP000609064"/>
    </source>
</evidence>
<keyword evidence="2" id="KW-1185">Reference proteome</keyword>
<reference evidence="1" key="2">
    <citation type="submission" date="2020-09" db="EMBL/GenBank/DDBJ databases">
        <authorList>
            <person name="Sun Q."/>
            <person name="Zhou Y."/>
        </authorList>
    </citation>
    <scope>NUCLEOTIDE SEQUENCE</scope>
    <source>
        <strain evidence="1">CGMCC 1.15958</strain>
    </source>
</reference>
<reference evidence="1" key="1">
    <citation type="journal article" date="2014" name="Int. J. Syst. Evol. Microbiol.">
        <title>Complete genome sequence of Corynebacterium casei LMG S-19264T (=DSM 44701T), isolated from a smear-ripened cheese.</title>
        <authorList>
            <consortium name="US DOE Joint Genome Institute (JGI-PGF)"/>
            <person name="Walter F."/>
            <person name="Albersmeier A."/>
            <person name="Kalinowski J."/>
            <person name="Ruckert C."/>
        </authorList>
    </citation>
    <scope>NUCLEOTIDE SEQUENCE</scope>
    <source>
        <strain evidence="1">CGMCC 1.15958</strain>
    </source>
</reference>
<protein>
    <submittedName>
        <fullName evidence="1">Uncharacterized protein</fullName>
    </submittedName>
</protein>
<dbReference type="AlphaFoldDB" id="A0A917DXJ3"/>
<proteinExistence type="predicted"/>
<comment type="caution">
    <text evidence="1">The sequence shown here is derived from an EMBL/GenBank/DDBJ whole genome shotgun (WGS) entry which is preliminary data.</text>
</comment>
<evidence type="ECO:0000313" key="1">
    <source>
        <dbReference type="EMBL" id="GGD76190.1"/>
    </source>
</evidence>
<name>A0A917DXJ3_9BACT</name>
<dbReference type="Proteomes" id="UP000609064">
    <property type="component" value="Unassembled WGS sequence"/>
</dbReference>
<gene>
    <name evidence="1" type="ORF">GCM10011514_45230</name>
</gene>
<dbReference type="EMBL" id="BMKK01000012">
    <property type="protein sequence ID" value="GGD76190.1"/>
    <property type="molecule type" value="Genomic_DNA"/>
</dbReference>
<accession>A0A917DXJ3</accession>
<sequence>MAHNPLSNVEAESKIYGSGNKTQYESFCCLTKRKNTIKLDKNMPLPISIRALKLILLKSQIFSPKNILEIIMGCSFEGEIKV</sequence>
<organism evidence="1 2">
    <name type="scientific">Emticicia aquatilis</name>
    <dbReference type="NCBI Taxonomy" id="1537369"/>
    <lineage>
        <taxon>Bacteria</taxon>
        <taxon>Pseudomonadati</taxon>
        <taxon>Bacteroidota</taxon>
        <taxon>Cytophagia</taxon>
        <taxon>Cytophagales</taxon>
        <taxon>Leadbetterellaceae</taxon>
        <taxon>Emticicia</taxon>
    </lineage>
</organism>